<dbReference type="SUPFAM" id="SSF54928">
    <property type="entry name" value="RNA-binding domain, RBD"/>
    <property type="match status" value="1"/>
</dbReference>
<dbReference type="InterPro" id="IPR035979">
    <property type="entry name" value="RBD_domain_sf"/>
</dbReference>
<feature type="compositionally biased region" description="Polar residues" evidence="1">
    <location>
        <begin position="177"/>
        <end position="190"/>
    </location>
</feature>
<dbReference type="VEuPathDB" id="VectorBase:AAEL023677"/>
<feature type="compositionally biased region" description="Basic and acidic residues" evidence="1">
    <location>
        <begin position="191"/>
        <end position="201"/>
    </location>
</feature>
<sequence>MSVYRKNTLVVDFSVLPKRPPLEQVEEFLKKFMKLDMADVKSIQLHNLNKCVYIEMIDASVAPRLHKQHHLQYCFVHEGVTYYIPVYVDGPTTTVRILDLPPHMSNDVITKHLQQYGKVISIQNEVWKHFFPGVPNGVRIVRMRIEKTLPSCIVIESHSTVINFPSSKQSVRVDPKQQAQTQSTDVNGQTKNDKQPVRRDAPVPPSNDCDGSNASETESDDEHEKAEMDHNGDQHGSETTELESGKRRLSTEAIEKVENIPKRTCNQSEPGTEWRVHNTRSRKNKKLCDVLC</sequence>
<organism evidence="2">
    <name type="scientific">Aedes aegypti</name>
    <name type="common">Yellowfever mosquito</name>
    <name type="synonym">Culex aegypti</name>
    <dbReference type="NCBI Taxonomy" id="7159"/>
    <lineage>
        <taxon>Eukaryota</taxon>
        <taxon>Metazoa</taxon>
        <taxon>Ecdysozoa</taxon>
        <taxon>Arthropoda</taxon>
        <taxon>Hexapoda</taxon>
        <taxon>Insecta</taxon>
        <taxon>Pterygota</taxon>
        <taxon>Neoptera</taxon>
        <taxon>Endopterygota</taxon>
        <taxon>Diptera</taxon>
        <taxon>Nematocera</taxon>
        <taxon>Culicoidea</taxon>
        <taxon>Culicidae</taxon>
        <taxon>Culicinae</taxon>
        <taxon>Aedini</taxon>
        <taxon>Aedes</taxon>
        <taxon>Stegomyia</taxon>
    </lineage>
</organism>
<feature type="compositionally biased region" description="Basic and acidic residues" evidence="1">
    <location>
        <begin position="222"/>
        <end position="261"/>
    </location>
</feature>
<evidence type="ECO:0000313" key="2">
    <source>
        <dbReference type="EMBL" id="JAN94936.1"/>
    </source>
</evidence>
<name>A0A0P6K0Q4_AEDAE</name>
<evidence type="ECO:0000256" key="1">
    <source>
        <dbReference type="SAM" id="MobiDB-lite"/>
    </source>
</evidence>
<keyword evidence="2" id="KW-0251">Elongation factor</keyword>
<keyword evidence="2" id="KW-0648">Protein biosynthesis</keyword>
<dbReference type="GO" id="GO:0003746">
    <property type="term" value="F:translation elongation factor activity"/>
    <property type="evidence" value="ECO:0007669"/>
    <property type="project" value="UniProtKB-KW"/>
</dbReference>
<accession>A0A0P6K0Q4</accession>
<proteinExistence type="evidence at transcript level"/>
<protein>
    <submittedName>
        <fullName evidence="2">Putative translation elongation factor ef-1 alpha/tu</fullName>
    </submittedName>
</protein>
<dbReference type="EMBL" id="GDUN01000983">
    <property type="protein sequence ID" value="JAN94936.1"/>
    <property type="molecule type" value="mRNA"/>
</dbReference>
<feature type="region of interest" description="Disordered" evidence="1">
    <location>
        <begin position="166"/>
        <end position="284"/>
    </location>
</feature>
<dbReference type="AlphaFoldDB" id="A0A0P6K0Q4"/>
<dbReference type="GO" id="GO:0003676">
    <property type="term" value="F:nucleic acid binding"/>
    <property type="evidence" value="ECO:0007669"/>
    <property type="project" value="InterPro"/>
</dbReference>
<reference evidence="2" key="1">
    <citation type="journal article" date="2016" name="PLoS ONE">
        <title>A Deep Insight into the Sialome of Male and Female Aedes aegypti Mosquitoes.</title>
        <authorList>
            <person name="Ribeiro J.M."/>
            <person name="Martin-Martin I."/>
            <person name="Arca B."/>
            <person name="Calvo E."/>
        </authorList>
    </citation>
    <scope>NUCLEOTIDE SEQUENCE</scope>
    <source>
        <strain evidence="2">Liverpool</strain>
        <tissue evidence="2">Salivary glands</tissue>
    </source>
</reference>